<evidence type="ECO:0000259" key="3">
    <source>
        <dbReference type="Pfam" id="PF01103"/>
    </source>
</evidence>
<proteinExistence type="predicted"/>
<dbReference type="AlphaFoldDB" id="A0AAP2DCI9"/>
<dbReference type="EMBL" id="JAHESC010000042">
    <property type="protein sequence ID" value="MBT1689523.1"/>
    <property type="molecule type" value="Genomic_DNA"/>
</dbReference>
<feature type="domain" description="Bacterial surface antigen (D15)" evidence="3">
    <location>
        <begin position="13"/>
        <end position="107"/>
    </location>
</feature>
<organism evidence="4 5">
    <name type="scientific">Dawidia soli</name>
    <dbReference type="NCBI Taxonomy" id="2782352"/>
    <lineage>
        <taxon>Bacteria</taxon>
        <taxon>Pseudomonadati</taxon>
        <taxon>Bacteroidota</taxon>
        <taxon>Cytophagia</taxon>
        <taxon>Cytophagales</taxon>
        <taxon>Chryseotaleaceae</taxon>
        <taxon>Dawidia</taxon>
    </lineage>
</organism>
<comment type="subcellular location">
    <subcellularLocation>
        <location evidence="1">Membrane</location>
    </subcellularLocation>
</comment>
<evidence type="ECO:0000313" key="4">
    <source>
        <dbReference type="EMBL" id="MBT1689523.1"/>
    </source>
</evidence>
<gene>
    <name evidence="4" type="ORF">KK078_23370</name>
</gene>
<sequence>LELDKAFVIAQRGDMKLDATAEYRFDIIKSFTGAVFVDAGNIWLMRSDPDTVIIDGKKELNKAKRVGGEFRRKSFMNEIAVGTGVGFRMDFSFFVLRLDIAFPLRKAILYPEEKGEHGVPTRDETLARQRWKWVIDDIDFTKPGWRSDNLIFNIAIGYPF</sequence>
<name>A0AAP2DCI9_9BACT</name>
<evidence type="ECO:0000256" key="2">
    <source>
        <dbReference type="ARBA" id="ARBA00023136"/>
    </source>
</evidence>
<dbReference type="Pfam" id="PF01103">
    <property type="entry name" value="Omp85"/>
    <property type="match status" value="1"/>
</dbReference>
<dbReference type="InterPro" id="IPR000184">
    <property type="entry name" value="Bac_surfAg_D15"/>
</dbReference>
<keyword evidence="5" id="KW-1185">Reference proteome</keyword>
<dbReference type="Proteomes" id="UP001319180">
    <property type="component" value="Unassembled WGS sequence"/>
</dbReference>
<keyword evidence="2" id="KW-0472">Membrane</keyword>
<evidence type="ECO:0000313" key="5">
    <source>
        <dbReference type="Proteomes" id="UP001319180"/>
    </source>
</evidence>
<dbReference type="Gene3D" id="2.40.160.50">
    <property type="entry name" value="membrane protein fhac: a member of the omp85/tpsb transporter family"/>
    <property type="match status" value="1"/>
</dbReference>
<evidence type="ECO:0000256" key="1">
    <source>
        <dbReference type="ARBA" id="ARBA00004370"/>
    </source>
</evidence>
<dbReference type="RefSeq" id="WP_254092744.1">
    <property type="nucleotide sequence ID" value="NZ_JAHESC010000042.1"/>
</dbReference>
<reference evidence="4 5" key="1">
    <citation type="submission" date="2021-05" db="EMBL/GenBank/DDBJ databases">
        <title>A Polyphasic approach of four new species of the genus Ohtaekwangia: Ohtaekwangia histidinii sp. nov., Ohtaekwangia cretensis sp. nov., Ohtaekwangia indiensis sp. nov., Ohtaekwangia reichenbachii sp. nov. from diverse environment.</title>
        <authorList>
            <person name="Octaviana S."/>
        </authorList>
    </citation>
    <scope>NUCLEOTIDE SEQUENCE [LARGE SCALE GENOMIC DNA]</scope>
    <source>
        <strain evidence="4 5">PWU37</strain>
    </source>
</reference>
<protein>
    <submittedName>
        <fullName evidence="4">BamA/TamA family outer membrane protein</fullName>
    </submittedName>
</protein>
<accession>A0AAP2DCI9</accession>
<feature type="non-terminal residue" evidence="4">
    <location>
        <position position="1"/>
    </location>
</feature>
<dbReference type="GO" id="GO:0019867">
    <property type="term" value="C:outer membrane"/>
    <property type="evidence" value="ECO:0007669"/>
    <property type="project" value="InterPro"/>
</dbReference>
<comment type="caution">
    <text evidence="4">The sequence shown here is derived from an EMBL/GenBank/DDBJ whole genome shotgun (WGS) entry which is preliminary data.</text>
</comment>